<gene>
    <name evidence="1" type="ORF">BCR25_07000</name>
</gene>
<dbReference type="RefSeq" id="WP_069663989.1">
    <property type="nucleotide sequence ID" value="NZ_JBHUJJ010000001.1"/>
</dbReference>
<evidence type="ECO:0000313" key="1">
    <source>
        <dbReference type="EMBL" id="OEG12284.1"/>
    </source>
</evidence>
<keyword evidence="2" id="KW-1185">Reference proteome</keyword>
<dbReference type="Proteomes" id="UP000095094">
    <property type="component" value="Unassembled WGS sequence"/>
</dbReference>
<proteinExistence type="predicted"/>
<sequence>MKKKLFVVLASILTIAVFIVLYSTSKNNDSEKIIVEQPKTKALSNESTKLHQTLVSEGAQDFHYFTITSANKKPIYVELSRKRAFNNESKNEDFQPFLAFPNDKDSLTSHLSQTNTLLVIFKKDGNLHELLTYADATSLFNSGSSANEKSFCSFIPNVHSDTKKSSTLGYSVYTDKENIINKIENEPNKIEQLISDDDIVYEYKVTIEPSEKD</sequence>
<reference evidence="2" key="1">
    <citation type="submission" date="2016-09" db="EMBL/GenBank/DDBJ databases">
        <authorList>
            <person name="Gulvik C.A."/>
        </authorList>
    </citation>
    <scope>NUCLEOTIDE SEQUENCE [LARGE SCALE GENOMIC DNA]</scope>
    <source>
        <strain evidence="2">LMG 8895</strain>
    </source>
</reference>
<dbReference type="AlphaFoldDB" id="A0A1E5GHU4"/>
<accession>A0A1E5GHU4</accession>
<evidence type="ECO:0000313" key="2">
    <source>
        <dbReference type="Proteomes" id="UP000095094"/>
    </source>
</evidence>
<organism evidence="1 2">
    <name type="scientific">Enterococcus termitis</name>
    <dbReference type="NCBI Taxonomy" id="332950"/>
    <lineage>
        <taxon>Bacteria</taxon>
        <taxon>Bacillati</taxon>
        <taxon>Bacillota</taxon>
        <taxon>Bacilli</taxon>
        <taxon>Lactobacillales</taxon>
        <taxon>Enterococcaceae</taxon>
        <taxon>Enterococcus</taxon>
    </lineage>
</organism>
<comment type="caution">
    <text evidence="1">The sequence shown here is derived from an EMBL/GenBank/DDBJ whole genome shotgun (WGS) entry which is preliminary data.</text>
</comment>
<dbReference type="EMBL" id="MIJY01000034">
    <property type="protein sequence ID" value="OEG12284.1"/>
    <property type="molecule type" value="Genomic_DNA"/>
</dbReference>
<protein>
    <submittedName>
        <fullName evidence="1">Uncharacterized protein</fullName>
    </submittedName>
</protein>
<name>A0A1E5GHU4_9ENTE</name>